<keyword evidence="2" id="KW-1185">Reference proteome</keyword>
<dbReference type="Proteomes" id="UP001190925">
    <property type="component" value="Unassembled WGS sequence"/>
</dbReference>
<accession>A0ABY0FKU7</accession>
<reference evidence="1 2" key="2">
    <citation type="journal article" date="2020" name="Cell Rep.">
        <title>Acquisition and Adaptation of Ultra-small Parasitic Reduced Genome Bacteria to Mammalian Hosts.</title>
        <authorList>
            <person name="McLean J.S."/>
            <person name="Bor B."/>
            <person name="Kerns K.A."/>
            <person name="Liu Q."/>
            <person name="To T.T."/>
            <person name="Solden L."/>
            <person name="Hendrickson E.L."/>
            <person name="Wrighton K."/>
            <person name="Shi W."/>
            <person name="He X."/>
        </authorList>
    </citation>
    <scope>NUCLEOTIDE SEQUENCE [LARGE SCALE GENOMIC DNA]</scope>
    <source>
        <strain evidence="1 2">TM7_CMJM_G6_1_HOT_870</strain>
    </source>
</reference>
<dbReference type="RefSeq" id="WP_165302666.1">
    <property type="nucleotide sequence ID" value="NZ_PRLK01000004.1"/>
</dbReference>
<proteinExistence type="predicted"/>
<comment type="caution">
    <text evidence="1">The sequence shown here is derived from an EMBL/GenBank/DDBJ whole genome shotgun (WGS) entry which is preliminary data.</text>
</comment>
<dbReference type="EMBL" id="PRLK01000004">
    <property type="protein sequence ID" value="RYC72692.1"/>
    <property type="molecule type" value="Genomic_DNA"/>
</dbReference>
<name>A0ABY0FKU7_9BACT</name>
<dbReference type="Gene3D" id="3.30.1310.20">
    <property type="entry name" value="PRTase-like"/>
    <property type="match status" value="1"/>
</dbReference>
<protein>
    <recommendedName>
        <fullName evidence="3">Phosphoribosyltransferase domain-containing protein</fullName>
    </recommendedName>
</protein>
<gene>
    <name evidence="1" type="ORF">G6CMJM_00343</name>
</gene>
<sequence>MYFENRRVAGDILADQLFDEYRWEDCAIIALNSGGVLVAEPIAEKLHSVLTMLLSEEITIPSEDLVLGEISQNGNFVKNRNLSDGQFDEYSRELFNVFEQLKREKIQKINRLIGDGGTISLDLLRGRNIIVVSDGFIDSSTIDVVLDFIKPIEYRRIIAASPVASIKAVDRLHVSADEIHILDVKNNYLDTNHYYNDNNVPPLKDVINKISNIVLNWK</sequence>
<dbReference type="InterPro" id="IPR029057">
    <property type="entry name" value="PRTase-like"/>
</dbReference>
<dbReference type="SUPFAM" id="SSF53271">
    <property type="entry name" value="PRTase-like"/>
    <property type="match status" value="1"/>
</dbReference>
<dbReference type="Gene3D" id="3.40.50.2020">
    <property type="match status" value="1"/>
</dbReference>
<organism evidence="1 2">
    <name type="scientific">Candidatus Nanogingivalis gingivitcus</name>
    <dbReference type="NCBI Taxonomy" id="2171992"/>
    <lineage>
        <taxon>Bacteria</taxon>
        <taxon>Candidatus Saccharimonadota</taxon>
        <taxon>Candidatus Nanosyncoccalia</taxon>
        <taxon>Candidatus Nanogingivales</taxon>
        <taxon>Candidatus Nanogingivalaceae</taxon>
        <taxon>Candidatus Nanogingivalis</taxon>
    </lineage>
</organism>
<evidence type="ECO:0000313" key="1">
    <source>
        <dbReference type="EMBL" id="RYC72692.1"/>
    </source>
</evidence>
<evidence type="ECO:0008006" key="3">
    <source>
        <dbReference type="Google" id="ProtNLM"/>
    </source>
</evidence>
<reference evidence="1 2" key="1">
    <citation type="journal article" date="2018" name="bioRxiv">
        <title>Evidence of independent acquisition and adaption of ultra-small bacteria to human hosts across the highly diverse yet reduced genomes of the phylum Saccharibacteria.</title>
        <authorList>
            <person name="McLean J.S."/>
            <person name="Bor B."/>
            <person name="To T.T."/>
            <person name="Liu Q."/>
            <person name="Kearns K.A."/>
            <person name="Solden L.M."/>
            <person name="Wrighton K.C."/>
            <person name="He X."/>
            <person name="Shi W."/>
        </authorList>
    </citation>
    <scope>NUCLEOTIDE SEQUENCE [LARGE SCALE GENOMIC DNA]</scope>
    <source>
        <strain evidence="1 2">TM7_CMJM_G6_1_HOT_870</strain>
    </source>
</reference>
<evidence type="ECO:0000313" key="2">
    <source>
        <dbReference type="Proteomes" id="UP001190925"/>
    </source>
</evidence>